<dbReference type="InterPro" id="IPR010620">
    <property type="entry name" value="SBBP_repeat"/>
</dbReference>
<dbReference type="Pfam" id="PF06739">
    <property type="entry name" value="SBBP"/>
    <property type="match status" value="1"/>
</dbReference>
<evidence type="ECO:0000313" key="2">
    <source>
        <dbReference type="Proteomes" id="UP000507470"/>
    </source>
</evidence>
<name>A0A6J8CAC4_MYTCO</name>
<keyword evidence="2" id="KW-1185">Reference proteome</keyword>
<evidence type="ECO:0008006" key="3">
    <source>
        <dbReference type="Google" id="ProtNLM"/>
    </source>
</evidence>
<protein>
    <recommendedName>
        <fullName evidence="3">TRIM2_3</fullName>
    </recommendedName>
</protein>
<dbReference type="PANTHER" id="PTHR47197">
    <property type="entry name" value="PROTEIN NIRF"/>
    <property type="match status" value="1"/>
</dbReference>
<dbReference type="InterPro" id="IPR015943">
    <property type="entry name" value="WD40/YVTN_repeat-like_dom_sf"/>
</dbReference>
<gene>
    <name evidence="1" type="ORF">MCOR_26995</name>
</gene>
<dbReference type="Gene3D" id="2.40.10.500">
    <property type="match status" value="1"/>
</dbReference>
<accession>A0A6J8CAC4</accession>
<dbReference type="AlphaFoldDB" id="A0A6J8CAC4"/>
<dbReference type="PANTHER" id="PTHR47197:SF3">
    <property type="entry name" value="DIHYDRO-HEME D1 DEHYDROGENASE"/>
    <property type="match status" value="1"/>
</dbReference>
<dbReference type="InterPro" id="IPR051200">
    <property type="entry name" value="Host-pathogen_enzymatic-act"/>
</dbReference>
<dbReference type="SUPFAM" id="SSF101898">
    <property type="entry name" value="NHL repeat"/>
    <property type="match status" value="1"/>
</dbReference>
<sequence>MKGTQAQLKVVNDSTRLIEDIKMNLKQTVNTGLSRTTGCLILPDGRLVLSCRVKNLVRVFNSNGNKEFEINLNPCSVSDITFISGDNTIAATSGRQGSHNISIIDLKNRKVSKQIRVNFSYYGVLYSDSRLITCAQTEGLHILKNRRRKVIEKIKNKEMSSFSYVAAFDNKIYYTNTFHFTVTCCDMKGTDLWTFKDTTVLTYPKGITVDNDGNVYVADQLLIRLLFCRQMERDHWNY</sequence>
<dbReference type="Gene3D" id="2.130.10.10">
    <property type="entry name" value="YVTN repeat-like/Quinoprotein amine dehydrogenase"/>
    <property type="match status" value="1"/>
</dbReference>
<dbReference type="EMBL" id="CACVKT020004891">
    <property type="protein sequence ID" value="CAC5392029.1"/>
    <property type="molecule type" value="Genomic_DNA"/>
</dbReference>
<dbReference type="Proteomes" id="UP000507470">
    <property type="component" value="Unassembled WGS sequence"/>
</dbReference>
<organism evidence="1 2">
    <name type="scientific">Mytilus coruscus</name>
    <name type="common">Sea mussel</name>
    <dbReference type="NCBI Taxonomy" id="42192"/>
    <lineage>
        <taxon>Eukaryota</taxon>
        <taxon>Metazoa</taxon>
        <taxon>Spiralia</taxon>
        <taxon>Lophotrochozoa</taxon>
        <taxon>Mollusca</taxon>
        <taxon>Bivalvia</taxon>
        <taxon>Autobranchia</taxon>
        <taxon>Pteriomorphia</taxon>
        <taxon>Mytilida</taxon>
        <taxon>Mytiloidea</taxon>
        <taxon>Mytilidae</taxon>
        <taxon>Mytilinae</taxon>
        <taxon>Mytilus</taxon>
    </lineage>
</organism>
<reference evidence="1 2" key="1">
    <citation type="submission" date="2020-06" db="EMBL/GenBank/DDBJ databases">
        <authorList>
            <person name="Li R."/>
            <person name="Bekaert M."/>
        </authorList>
    </citation>
    <scope>NUCLEOTIDE SEQUENCE [LARGE SCALE GENOMIC DNA]</scope>
    <source>
        <strain evidence="2">wild</strain>
    </source>
</reference>
<evidence type="ECO:0000313" key="1">
    <source>
        <dbReference type="EMBL" id="CAC5392029.1"/>
    </source>
</evidence>
<proteinExistence type="predicted"/>